<dbReference type="OrthoDB" id="4548508at2"/>
<gene>
    <name evidence="7" type="ORF">H1R13_11050</name>
</gene>
<dbReference type="Pfam" id="PF00440">
    <property type="entry name" value="TetR_N"/>
    <property type="match status" value="1"/>
</dbReference>
<dbReference type="Proteomes" id="UP000517694">
    <property type="component" value="Unassembled WGS sequence"/>
</dbReference>
<keyword evidence="2" id="KW-0805">Transcription regulation</keyword>
<dbReference type="AlphaFoldDB" id="A0A7X1HZH3"/>
<accession>A0A7X1HZH3</accession>
<organism evidence="7 8">
    <name type="scientific">Streptomyces mexicanus</name>
    <dbReference type="NCBI Taxonomy" id="178566"/>
    <lineage>
        <taxon>Bacteria</taxon>
        <taxon>Bacillati</taxon>
        <taxon>Actinomycetota</taxon>
        <taxon>Actinomycetes</taxon>
        <taxon>Kitasatosporales</taxon>
        <taxon>Streptomycetaceae</taxon>
        <taxon>Streptomyces</taxon>
    </lineage>
</organism>
<evidence type="ECO:0000256" key="4">
    <source>
        <dbReference type="ARBA" id="ARBA00023163"/>
    </source>
</evidence>
<protein>
    <submittedName>
        <fullName evidence="7">TetR family transcriptional regulator C-terminal domain-containing protein</fullName>
    </submittedName>
</protein>
<dbReference type="InterPro" id="IPR039538">
    <property type="entry name" value="BetI_C"/>
</dbReference>
<dbReference type="InterPro" id="IPR009057">
    <property type="entry name" value="Homeodomain-like_sf"/>
</dbReference>
<evidence type="ECO:0000256" key="2">
    <source>
        <dbReference type="ARBA" id="ARBA00023015"/>
    </source>
</evidence>
<evidence type="ECO:0000313" key="8">
    <source>
        <dbReference type="Proteomes" id="UP000517694"/>
    </source>
</evidence>
<feature type="DNA-binding region" description="H-T-H motif" evidence="5">
    <location>
        <begin position="38"/>
        <end position="57"/>
    </location>
</feature>
<proteinExistence type="predicted"/>
<dbReference type="Pfam" id="PF13977">
    <property type="entry name" value="TetR_C_6"/>
    <property type="match status" value="1"/>
</dbReference>
<dbReference type="GO" id="GO:0003700">
    <property type="term" value="F:DNA-binding transcription factor activity"/>
    <property type="evidence" value="ECO:0007669"/>
    <property type="project" value="TreeGrafter"/>
</dbReference>
<dbReference type="PANTHER" id="PTHR30055:SF234">
    <property type="entry name" value="HTH-TYPE TRANSCRIPTIONAL REGULATOR BETI"/>
    <property type="match status" value="1"/>
</dbReference>
<evidence type="ECO:0000256" key="1">
    <source>
        <dbReference type="ARBA" id="ARBA00022491"/>
    </source>
</evidence>
<evidence type="ECO:0000313" key="7">
    <source>
        <dbReference type="EMBL" id="MBC2865520.1"/>
    </source>
</evidence>
<dbReference type="Gene3D" id="1.10.357.10">
    <property type="entry name" value="Tetracycline Repressor, domain 2"/>
    <property type="match status" value="1"/>
</dbReference>
<dbReference type="PROSITE" id="PS50977">
    <property type="entry name" value="HTH_TETR_2"/>
    <property type="match status" value="1"/>
</dbReference>
<dbReference type="SUPFAM" id="SSF48498">
    <property type="entry name" value="Tetracyclin repressor-like, C-terminal domain"/>
    <property type="match status" value="1"/>
</dbReference>
<evidence type="ECO:0000256" key="3">
    <source>
        <dbReference type="ARBA" id="ARBA00023125"/>
    </source>
</evidence>
<keyword evidence="4" id="KW-0804">Transcription</keyword>
<keyword evidence="1" id="KW-0678">Repressor</keyword>
<keyword evidence="8" id="KW-1185">Reference proteome</keyword>
<evidence type="ECO:0000256" key="5">
    <source>
        <dbReference type="PROSITE-ProRule" id="PRU00335"/>
    </source>
</evidence>
<sequence length="218" mass="23639">MASSVQTKRVRKSPEERRSEILSAAAAIALTEGLECITVRRVAEELAVRPGLISHYFPVAEDLVAEAFGVAATAELDDLIPRERPTGGPVEHLARFFSLTVGESYDGMSRLWLNARHLSRYRPALRDRVGHQEALWRERLSGLLRDGVEAGVFHTPDPLLAAVQILVVLDGLGAHANTVRGARSPVITHMAVTTAERELGLAHGTLLAHLDGRDPAPG</sequence>
<feature type="domain" description="HTH tetR-type" evidence="6">
    <location>
        <begin position="15"/>
        <end position="75"/>
    </location>
</feature>
<keyword evidence="3 5" id="KW-0238">DNA-binding</keyword>
<comment type="caution">
    <text evidence="7">The sequence shown here is derived from an EMBL/GenBank/DDBJ whole genome shotgun (WGS) entry which is preliminary data.</text>
</comment>
<reference evidence="7 8" key="1">
    <citation type="submission" date="2020-08" db="EMBL/GenBank/DDBJ databases">
        <title>Whole-Genome Sequence of French Clinical Streptomyces mexicanus Strain Q0842.</title>
        <authorList>
            <person name="Boxberger M."/>
            <person name="La Scola B."/>
        </authorList>
    </citation>
    <scope>NUCLEOTIDE SEQUENCE [LARGE SCALE GENOMIC DNA]</scope>
    <source>
        <strain evidence="7 8">Marseille-Q0842</strain>
    </source>
</reference>
<dbReference type="InterPro" id="IPR050109">
    <property type="entry name" value="HTH-type_TetR-like_transc_reg"/>
</dbReference>
<dbReference type="SUPFAM" id="SSF46689">
    <property type="entry name" value="Homeodomain-like"/>
    <property type="match status" value="1"/>
</dbReference>
<dbReference type="RefSeq" id="WP_159672685.1">
    <property type="nucleotide sequence ID" value="NZ_JACMHY010000003.1"/>
</dbReference>
<name>A0A7X1HZH3_9ACTN</name>
<dbReference type="InterPro" id="IPR036271">
    <property type="entry name" value="Tet_transcr_reg_TetR-rel_C_sf"/>
</dbReference>
<dbReference type="PANTHER" id="PTHR30055">
    <property type="entry name" value="HTH-TYPE TRANSCRIPTIONAL REGULATOR RUTR"/>
    <property type="match status" value="1"/>
</dbReference>
<dbReference type="InterPro" id="IPR001647">
    <property type="entry name" value="HTH_TetR"/>
</dbReference>
<dbReference type="EMBL" id="JACMHY010000003">
    <property type="protein sequence ID" value="MBC2865520.1"/>
    <property type="molecule type" value="Genomic_DNA"/>
</dbReference>
<dbReference type="GO" id="GO:0000976">
    <property type="term" value="F:transcription cis-regulatory region binding"/>
    <property type="evidence" value="ECO:0007669"/>
    <property type="project" value="TreeGrafter"/>
</dbReference>
<evidence type="ECO:0000259" key="6">
    <source>
        <dbReference type="PROSITE" id="PS50977"/>
    </source>
</evidence>